<comment type="similarity">
    <text evidence="1">Belongs to the RelA/SpoT family.</text>
</comment>
<dbReference type="Gene3D" id="3.30.70.260">
    <property type="match status" value="1"/>
</dbReference>
<dbReference type="Gene3D" id="3.30.460.10">
    <property type="entry name" value="Beta Polymerase, domain 2"/>
    <property type="match status" value="1"/>
</dbReference>
<reference evidence="4" key="1">
    <citation type="submission" date="2020-10" db="EMBL/GenBank/DDBJ databases">
        <authorList>
            <person name="Gilroy R."/>
        </authorList>
    </citation>
    <scope>NUCLEOTIDE SEQUENCE</scope>
    <source>
        <strain evidence="4">F1-3629</strain>
    </source>
</reference>
<proteinExistence type="inferred from homology"/>
<dbReference type="InterPro" id="IPR012676">
    <property type="entry name" value="TGS-like"/>
</dbReference>
<dbReference type="CDD" id="cd01668">
    <property type="entry name" value="TGS_RSH"/>
    <property type="match status" value="1"/>
</dbReference>
<dbReference type="InterPro" id="IPR045600">
    <property type="entry name" value="RelA/SpoT_AH_RIS"/>
</dbReference>
<dbReference type="SUPFAM" id="SSF81271">
    <property type="entry name" value="TGS-like"/>
    <property type="match status" value="1"/>
</dbReference>
<sequence>MEITDTLFPNLNDSGKELVRYAYAIACHSLEGHTRGNGKPFIGHPANVAKIAADEIGLPAECIAAVFIHEAMRFQDVHDPVDFLAKSMKETGLRETVPGPKEIIAIFGNDLLTIVDGLNKISSIKPKDTKLEADNYKKLIVSYSRDPRVTVLKLADRLEVMRSLDIFPKLSRERKILETLMLYIPLAHQLGLYNMKSEMEDIYFRYAEPEQYRAITNKLKATEKDRQKLMTEFIRPLEKKLSDAGIVYKLKIRTKTAFSIWKKMQKQKVPFEGVYDVFAIRFIIDSDTDRETELALCWKVYSYVTEEYEPDINRLRDWLSNPKPNGYESLHITVKNKDNVFLEVQIRTKRMDDMAENGLASHWSYKGIKHEATLDKWLVSVRNILEHPDNGKENPYYHDELPEPPSGEIFVFTPTGELRKLPAGSTVLDFAFDIHSNLGIKCTGGKVNGKAVPIKEQLKTGDIVEIMSGKNQKPSQDWLNFVVTSKARTKIRQKLSESEFQKAAEGKELLGRRLKNWKMELTDDILAAIMKKLQFKTVNSFYAAVGEGTVDIADMKDIITEAVVQASGGQGAGGQAQTPSAQGERQQESGSQQDNAQASKRKDAQKVSSDDIHVIDAKNLKNLAYKMAKCCNPVYGDDVFGFVSIKDGIKIHRISCPNAARLIEMYPYRIKKVCWSDTPSTSSFQVTLKVTAAREPSVINEIIDNINIFKASVRAFNVNEDNRHGTYEISVKLSVTSNLELDKVISKIRMTRNVVKVSRA</sequence>
<reference evidence="4" key="2">
    <citation type="journal article" date="2021" name="PeerJ">
        <title>Extensive microbial diversity within the chicken gut microbiome revealed by metagenomics and culture.</title>
        <authorList>
            <person name="Gilroy R."/>
            <person name="Ravi A."/>
            <person name="Getino M."/>
            <person name="Pursley I."/>
            <person name="Horton D.L."/>
            <person name="Alikhan N.F."/>
            <person name="Baker D."/>
            <person name="Gharbi K."/>
            <person name="Hall N."/>
            <person name="Watson M."/>
            <person name="Adriaenssens E.M."/>
            <person name="Foster-Nyarko E."/>
            <person name="Jarju S."/>
            <person name="Secka A."/>
            <person name="Antonio M."/>
            <person name="Oren A."/>
            <person name="Chaudhuri R.R."/>
            <person name="La Ragione R."/>
            <person name="Hildebrand F."/>
            <person name="Pallen M.J."/>
        </authorList>
    </citation>
    <scope>NUCLEOTIDE SEQUENCE</scope>
    <source>
        <strain evidence="4">F1-3629</strain>
    </source>
</reference>
<feature type="compositionally biased region" description="Low complexity" evidence="2">
    <location>
        <begin position="575"/>
        <end position="593"/>
    </location>
</feature>
<protein>
    <submittedName>
        <fullName evidence="4">Bifunctional (P)ppGpp synthetase/guanosine-3',5'-bis(Diphosphate) 3'-pyrophosphohydrolase</fullName>
    </submittedName>
</protein>
<comment type="caution">
    <text evidence="4">The sequence shown here is derived from an EMBL/GenBank/DDBJ whole genome shotgun (WGS) entry which is preliminary data.</text>
</comment>
<dbReference type="FunFam" id="3.10.20.30:FF:000002">
    <property type="entry name" value="GTP pyrophosphokinase (RelA/SpoT)"/>
    <property type="match status" value="1"/>
</dbReference>
<dbReference type="PANTHER" id="PTHR21262:SF31">
    <property type="entry name" value="GTP PYROPHOSPHOKINASE"/>
    <property type="match status" value="1"/>
</dbReference>
<feature type="domain" description="TGS" evidence="3">
    <location>
        <begin position="407"/>
        <end position="468"/>
    </location>
</feature>
<gene>
    <name evidence="4" type="ORF">IAC07_00590</name>
</gene>
<dbReference type="Pfam" id="PF13328">
    <property type="entry name" value="HD_4"/>
    <property type="match status" value="1"/>
</dbReference>
<organism evidence="4 5">
    <name type="scientific">Candidatus Cryptobacteroides gallistercoris</name>
    <dbReference type="NCBI Taxonomy" id="2840765"/>
    <lineage>
        <taxon>Bacteria</taxon>
        <taxon>Pseudomonadati</taxon>
        <taxon>Bacteroidota</taxon>
        <taxon>Bacteroidia</taxon>
        <taxon>Bacteroidales</taxon>
        <taxon>Candidatus Cryptobacteroides</taxon>
    </lineage>
</organism>
<dbReference type="InterPro" id="IPR012675">
    <property type="entry name" value="Beta-grasp_dom_sf"/>
</dbReference>
<dbReference type="SUPFAM" id="SSF109604">
    <property type="entry name" value="HD-domain/PDEase-like"/>
    <property type="match status" value="1"/>
</dbReference>
<dbReference type="SMART" id="SM00954">
    <property type="entry name" value="RelA_SpoT"/>
    <property type="match status" value="1"/>
</dbReference>
<dbReference type="CDD" id="cd05399">
    <property type="entry name" value="NT_Rel-Spo_like"/>
    <property type="match status" value="1"/>
</dbReference>
<accession>A0A940IFR5</accession>
<dbReference type="Pfam" id="PF19296">
    <property type="entry name" value="RelA_AH_RIS"/>
    <property type="match status" value="1"/>
</dbReference>
<dbReference type="SUPFAM" id="SSF81301">
    <property type="entry name" value="Nucleotidyltransferase"/>
    <property type="match status" value="1"/>
</dbReference>
<dbReference type="InterPro" id="IPR002912">
    <property type="entry name" value="ACT_dom"/>
</dbReference>
<dbReference type="InterPro" id="IPR007685">
    <property type="entry name" value="RelA_SpoT"/>
</dbReference>
<dbReference type="Pfam" id="PF04607">
    <property type="entry name" value="RelA_SpoT"/>
    <property type="match status" value="1"/>
</dbReference>
<dbReference type="GO" id="GO:0005886">
    <property type="term" value="C:plasma membrane"/>
    <property type="evidence" value="ECO:0007669"/>
    <property type="project" value="TreeGrafter"/>
</dbReference>
<feature type="region of interest" description="Disordered" evidence="2">
    <location>
        <begin position="569"/>
        <end position="609"/>
    </location>
</feature>
<evidence type="ECO:0000256" key="2">
    <source>
        <dbReference type="SAM" id="MobiDB-lite"/>
    </source>
</evidence>
<dbReference type="GO" id="GO:0015969">
    <property type="term" value="P:guanosine tetraphosphate metabolic process"/>
    <property type="evidence" value="ECO:0007669"/>
    <property type="project" value="InterPro"/>
</dbReference>
<evidence type="ECO:0000259" key="3">
    <source>
        <dbReference type="PROSITE" id="PS51880"/>
    </source>
</evidence>
<dbReference type="AlphaFoldDB" id="A0A940IFR5"/>
<dbReference type="Pfam" id="PF02824">
    <property type="entry name" value="TGS"/>
    <property type="match status" value="1"/>
</dbReference>
<dbReference type="InterPro" id="IPR043519">
    <property type="entry name" value="NT_sf"/>
</dbReference>
<evidence type="ECO:0000256" key="1">
    <source>
        <dbReference type="ARBA" id="ARBA00007476"/>
    </source>
</evidence>
<name>A0A940IFR5_9BACT</name>
<feature type="compositionally biased region" description="Basic and acidic residues" evidence="2">
    <location>
        <begin position="600"/>
        <end position="609"/>
    </location>
</feature>
<dbReference type="Gene3D" id="3.10.20.30">
    <property type="match status" value="1"/>
</dbReference>
<dbReference type="InterPro" id="IPR004095">
    <property type="entry name" value="TGS"/>
</dbReference>
<dbReference type="PANTHER" id="PTHR21262">
    <property type="entry name" value="GUANOSINE-3',5'-BIS DIPHOSPHATE 3'-PYROPHOSPHOHYDROLASE"/>
    <property type="match status" value="1"/>
</dbReference>
<dbReference type="Gene3D" id="1.10.3210.10">
    <property type="entry name" value="Hypothetical protein af1432"/>
    <property type="match status" value="1"/>
</dbReference>
<evidence type="ECO:0000313" key="5">
    <source>
        <dbReference type="Proteomes" id="UP000771749"/>
    </source>
</evidence>
<dbReference type="PROSITE" id="PS51880">
    <property type="entry name" value="TGS"/>
    <property type="match status" value="1"/>
</dbReference>
<dbReference type="EMBL" id="JADIMJ010000012">
    <property type="protein sequence ID" value="MBO8453203.1"/>
    <property type="molecule type" value="Genomic_DNA"/>
</dbReference>
<dbReference type="Proteomes" id="UP000771749">
    <property type="component" value="Unassembled WGS sequence"/>
</dbReference>
<dbReference type="Pfam" id="PF13291">
    <property type="entry name" value="ACT_4"/>
    <property type="match status" value="1"/>
</dbReference>
<dbReference type="InterPro" id="IPR033655">
    <property type="entry name" value="TGS_RelA/SpoT"/>
</dbReference>
<evidence type="ECO:0000313" key="4">
    <source>
        <dbReference type="EMBL" id="MBO8453203.1"/>
    </source>
</evidence>